<proteinExistence type="predicted"/>
<evidence type="ECO:0000313" key="6">
    <source>
        <dbReference type="Proteomes" id="UP001274830"/>
    </source>
</evidence>
<evidence type="ECO:0000256" key="4">
    <source>
        <dbReference type="SAM" id="MobiDB-lite"/>
    </source>
</evidence>
<keyword evidence="6" id="KW-1185">Reference proteome</keyword>
<dbReference type="PANTHER" id="PTHR19857:SF8">
    <property type="entry name" value="ANGIO-ASSOCIATED MIGRATORY CELL PROTEIN"/>
    <property type="match status" value="1"/>
</dbReference>
<reference evidence="5" key="1">
    <citation type="submission" date="2023-07" db="EMBL/GenBank/DDBJ databases">
        <title>Black Yeasts Isolated from many extreme environments.</title>
        <authorList>
            <person name="Coleine C."/>
            <person name="Stajich J.E."/>
            <person name="Selbmann L."/>
        </authorList>
    </citation>
    <scope>NUCLEOTIDE SEQUENCE</scope>
    <source>
        <strain evidence="5">CCFEE 5485</strain>
    </source>
</reference>
<dbReference type="SUPFAM" id="SSF50978">
    <property type="entry name" value="WD40 repeat-like"/>
    <property type="match status" value="1"/>
</dbReference>
<feature type="region of interest" description="Disordered" evidence="4">
    <location>
        <begin position="1"/>
        <end position="52"/>
    </location>
</feature>
<keyword evidence="1 3" id="KW-0853">WD repeat</keyword>
<evidence type="ECO:0000256" key="2">
    <source>
        <dbReference type="ARBA" id="ARBA00022737"/>
    </source>
</evidence>
<dbReference type="Pfam" id="PF00400">
    <property type="entry name" value="WD40"/>
    <property type="match status" value="3"/>
</dbReference>
<dbReference type="PROSITE" id="PS50294">
    <property type="entry name" value="WD_REPEATS_REGION"/>
    <property type="match status" value="1"/>
</dbReference>
<evidence type="ECO:0000256" key="1">
    <source>
        <dbReference type="ARBA" id="ARBA00022574"/>
    </source>
</evidence>
<feature type="compositionally biased region" description="Acidic residues" evidence="4">
    <location>
        <begin position="17"/>
        <end position="52"/>
    </location>
</feature>
<dbReference type="InterPro" id="IPR036322">
    <property type="entry name" value="WD40_repeat_dom_sf"/>
</dbReference>
<dbReference type="InterPro" id="IPR019775">
    <property type="entry name" value="WD40_repeat_CS"/>
</dbReference>
<sequence>MADQDMHDHDHNSLTDEQADALIGDDEIDETFEQNDEDAAMDSGDDEGEDIDLDGPIEEIQLQNDSVAHFDGHKDSVYCIAQHPLHPEIVATGGGDDMAYVWNATPVDVREAPLLPQSYESNPQPRERRGQPMLAELGDQDETVNAITFTLPFGDFVATATMAGKLNIYRTPSSSSSSTQLAPLASAKEVEEINWLLPCPHKSYPNTIAFGASDGSVWIYSINSSDPSSPLTIVQTFFLHQAPCTAGAWTPDGKLLATVAEDSSLYVWDVLGEAAAAGVTDPNGGQAVVGLTAEDERFKVDGGLYSAAVSPGGGIVAVGGAEGQIRVVGLPRLSAPANSIAGAKGAGAKVKAGGAKQAPASATASAGQAGQILASLQAQSDGVETLDFSQPPLTLLAAGSVDGSIAIFDAAHNFAVRRNIKEAHEEEAVIKVEFVKTPLGTPNEKNYLLTSVGNDGVIRRWDVRGGTSAVGLGLVQEWRGHRGGGEGGGILGFVQGGGGKQIVTAGDDGVGLVFAAP</sequence>
<accession>A0AAE0WRS1</accession>
<dbReference type="PROSITE" id="PS50082">
    <property type="entry name" value="WD_REPEATS_2"/>
    <property type="match status" value="2"/>
</dbReference>
<evidence type="ECO:0000256" key="3">
    <source>
        <dbReference type="PROSITE-ProRule" id="PRU00221"/>
    </source>
</evidence>
<evidence type="ECO:0000313" key="5">
    <source>
        <dbReference type="EMBL" id="KAK3676845.1"/>
    </source>
</evidence>
<dbReference type="AlphaFoldDB" id="A0AAE0WRS1"/>
<dbReference type="SMART" id="SM00320">
    <property type="entry name" value="WD40"/>
    <property type="match status" value="8"/>
</dbReference>
<gene>
    <name evidence="5" type="primary">SQT1</name>
    <name evidence="5" type="ORF">LTR78_003049</name>
</gene>
<dbReference type="PANTHER" id="PTHR19857">
    <property type="entry name" value="MITOCHONDRIAL DIVISION PROTEIN 1-RELATED"/>
    <property type="match status" value="1"/>
</dbReference>
<organism evidence="5 6">
    <name type="scientific">Recurvomyces mirabilis</name>
    <dbReference type="NCBI Taxonomy" id="574656"/>
    <lineage>
        <taxon>Eukaryota</taxon>
        <taxon>Fungi</taxon>
        <taxon>Dikarya</taxon>
        <taxon>Ascomycota</taxon>
        <taxon>Pezizomycotina</taxon>
        <taxon>Dothideomycetes</taxon>
        <taxon>Dothideomycetidae</taxon>
        <taxon>Mycosphaerellales</taxon>
        <taxon>Teratosphaeriaceae</taxon>
        <taxon>Recurvomyces</taxon>
    </lineage>
</organism>
<dbReference type="PROSITE" id="PS00678">
    <property type="entry name" value="WD_REPEATS_1"/>
    <property type="match status" value="1"/>
</dbReference>
<dbReference type="Gene3D" id="2.130.10.10">
    <property type="entry name" value="YVTN repeat-like/Quinoprotein amine dehydrogenase"/>
    <property type="match status" value="1"/>
</dbReference>
<dbReference type="InterPro" id="IPR015943">
    <property type="entry name" value="WD40/YVTN_repeat-like_dom_sf"/>
</dbReference>
<feature type="repeat" description="WD" evidence="3">
    <location>
        <begin position="70"/>
        <end position="103"/>
    </location>
</feature>
<protein>
    <submittedName>
        <fullName evidence="5">60S ribosomal subunit assembly or modification protein</fullName>
    </submittedName>
</protein>
<dbReference type="EMBL" id="JAUTXT010000008">
    <property type="protein sequence ID" value="KAK3676845.1"/>
    <property type="molecule type" value="Genomic_DNA"/>
</dbReference>
<feature type="compositionally biased region" description="Basic and acidic residues" evidence="4">
    <location>
        <begin position="1"/>
        <end position="14"/>
    </location>
</feature>
<dbReference type="InterPro" id="IPR001680">
    <property type="entry name" value="WD40_rpt"/>
</dbReference>
<dbReference type="RefSeq" id="XP_064695307.1">
    <property type="nucleotide sequence ID" value="XM_064837348.1"/>
</dbReference>
<dbReference type="GeneID" id="89961885"/>
<name>A0AAE0WRS1_9PEZI</name>
<comment type="caution">
    <text evidence="5">The sequence shown here is derived from an EMBL/GenBank/DDBJ whole genome shotgun (WGS) entry which is preliminary data.</text>
</comment>
<feature type="repeat" description="WD" evidence="3">
    <location>
        <begin position="237"/>
        <end position="270"/>
    </location>
</feature>
<dbReference type="Proteomes" id="UP001274830">
    <property type="component" value="Unassembled WGS sequence"/>
</dbReference>
<dbReference type="InterPro" id="IPR051179">
    <property type="entry name" value="WD_repeat_multifunction"/>
</dbReference>
<keyword evidence="2" id="KW-0677">Repeat</keyword>